<sequence>MKAPAGSSHAPFTVVTNRRQAEVITSRDELRRLAPFMGREACVSGAARMLDLGVTATYKLVTRFRALGLIQETRQEQRAGRAVRYYRAPAAFFVPFHVLGLEQIGERNRLAHLQRFERNLAASVRHDFSPEWGTLTGLLPSGETYYEIATPDGHLWDPLEEGAPLLLSGWNLIRATPEEARTLQRSLMALLTPYLRREDGDPYLLGTFLCRDHADAQP</sequence>
<dbReference type="EMBL" id="JACHEW010000003">
    <property type="protein sequence ID" value="MBB6015617.1"/>
    <property type="molecule type" value="Genomic_DNA"/>
</dbReference>
<dbReference type="SUPFAM" id="SSF46785">
    <property type="entry name" value="Winged helix' DNA-binding domain"/>
    <property type="match status" value="1"/>
</dbReference>
<gene>
    <name evidence="1" type="ORF">HNQ04_000846</name>
</gene>
<dbReference type="InterPro" id="IPR036388">
    <property type="entry name" value="WH-like_DNA-bd_sf"/>
</dbReference>
<dbReference type="Proteomes" id="UP000629870">
    <property type="component" value="Unassembled WGS sequence"/>
</dbReference>
<comment type="caution">
    <text evidence="1">The sequence shown here is derived from an EMBL/GenBank/DDBJ whole genome shotgun (WGS) entry which is preliminary data.</text>
</comment>
<reference evidence="1 2" key="1">
    <citation type="submission" date="2020-08" db="EMBL/GenBank/DDBJ databases">
        <title>Genomic Encyclopedia of Type Strains, Phase IV (KMG-IV): sequencing the most valuable type-strain genomes for metagenomic binning, comparative biology and taxonomic classification.</title>
        <authorList>
            <person name="Goeker M."/>
        </authorList>
    </citation>
    <scope>NUCLEOTIDE SEQUENCE [LARGE SCALE GENOMIC DNA]</scope>
    <source>
        <strain evidence="1 2">DSM 12027</strain>
    </source>
</reference>
<keyword evidence="2" id="KW-1185">Reference proteome</keyword>
<name>A0ABR6NNK9_9DEIO</name>
<evidence type="ECO:0000313" key="2">
    <source>
        <dbReference type="Proteomes" id="UP000629870"/>
    </source>
</evidence>
<accession>A0ABR6NNK9</accession>
<dbReference type="InterPro" id="IPR036390">
    <property type="entry name" value="WH_DNA-bd_sf"/>
</dbReference>
<protein>
    <recommendedName>
        <fullName evidence="3">ArsR family transcriptional regulator</fullName>
    </recommendedName>
</protein>
<organism evidence="1 2">
    <name type="scientific">Deinococcus radiopugnans ATCC 19172</name>
    <dbReference type="NCBI Taxonomy" id="585398"/>
    <lineage>
        <taxon>Bacteria</taxon>
        <taxon>Thermotogati</taxon>
        <taxon>Deinococcota</taxon>
        <taxon>Deinococci</taxon>
        <taxon>Deinococcales</taxon>
        <taxon>Deinococcaceae</taxon>
        <taxon>Deinococcus</taxon>
    </lineage>
</organism>
<evidence type="ECO:0000313" key="1">
    <source>
        <dbReference type="EMBL" id="MBB6015617.1"/>
    </source>
</evidence>
<dbReference type="Gene3D" id="1.10.10.10">
    <property type="entry name" value="Winged helix-like DNA-binding domain superfamily/Winged helix DNA-binding domain"/>
    <property type="match status" value="1"/>
</dbReference>
<proteinExistence type="predicted"/>
<dbReference type="RefSeq" id="WP_249038928.1">
    <property type="nucleotide sequence ID" value="NZ_JACHEW010000003.1"/>
</dbReference>
<evidence type="ECO:0008006" key="3">
    <source>
        <dbReference type="Google" id="ProtNLM"/>
    </source>
</evidence>